<dbReference type="InterPro" id="IPR051454">
    <property type="entry name" value="RNA/ubiquinone_mod_enzymes"/>
</dbReference>
<evidence type="ECO:0008006" key="4">
    <source>
        <dbReference type="Google" id="ProtNLM"/>
    </source>
</evidence>
<organism evidence="2 3">
    <name type="scientific">Desulfobulbus oralis</name>
    <dbReference type="NCBI Taxonomy" id="1986146"/>
    <lineage>
        <taxon>Bacteria</taxon>
        <taxon>Pseudomonadati</taxon>
        <taxon>Thermodesulfobacteriota</taxon>
        <taxon>Desulfobulbia</taxon>
        <taxon>Desulfobulbales</taxon>
        <taxon>Desulfobulbaceae</taxon>
        <taxon>Desulfobulbus</taxon>
    </lineage>
</organism>
<name>A0A2L1GR03_9BACT</name>
<dbReference type="PANTHER" id="PTHR30217">
    <property type="entry name" value="PEPTIDASE U32 FAMILY"/>
    <property type="match status" value="1"/>
</dbReference>
<feature type="compositionally biased region" description="Basic and acidic residues" evidence="1">
    <location>
        <begin position="211"/>
        <end position="229"/>
    </location>
</feature>
<dbReference type="Proteomes" id="UP000239867">
    <property type="component" value="Chromosome"/>
</dbReference>
<dbReference type="Pfam" id="PF01136">
    <property type="entry name" value="Peptidase_U32"/>
    <property type="match status" value="1"/>
</dbReference>
<dbReference type="EMBL" id="CP021255">
    <property type="protein sequence ID" value="AVD72109.1"/>
    <property type="molecule type" value="Genomic_DNA"/>
</dbReference>
<evidence type="ECO:0000313" key="3">
    <source>
        <dbReference type="Proteomes" id="UP000239867"/>
    </source>
</evidence>
<dbReference type="RefSeq" id="WP_104937312.1">
    <property type="nucleotide sequence ID" value="NZ_CP021255.1"/>
</dbReference>
<sequence length="744" mass="79794">MTPELLAPAGTVPAFEAALAAGADAVYLGAPACNARALARDFSFAEIGAMIAMAHERGRKVYLAMNSLVKEQELPAAVTTLARLAALRADGLIVQDLGLLALAHRHFPELPLHASTLMAAHNSPAVACLAGLGCRRVVLARELSLAEIGLVARQAARLGVAIEVFIHGAMCFSYSGLCRFSSLHGGRSSLRGQCVQPCRRRYQWLASGQGKKGDRGSRGGAGRGRERPPQEGGYLFSMNDLSAVDQVDALARAGVASLKIEGRLKSVAYVAHTVRAYRLALDARAEPDERRRAGMLSEARAALAAAMGRRSGSGFFLPGAAQSARLISPEQSGNTGTPVATLLDLKPLRSGNRKLVRVLARLQAPLRSGDRLRLHEERSDARIAFTLREFRAAGRSSAAAGAGATVEMLVEDAALLALRPPFHGKLYRVDVSGRKERPSPELAQLVARFSAEDERLRRLAQARAQALMPPQAERPPAVFRPAKAAARAQWWLRVATLTALRERLPFAVSRVLLDLNAGNLELALSGQLRRLLRGPKLSFALPPLMQEASLESWRANLARLQAAGYTSFQLGHPGQVQLFAQPGKLELFGDASFNLLNHQALAAAAGLGFKGLQFSLESDRETLHAALAARATHLCAVGLLVYGRPALFTARAQSPHFQGRYALQSHRGERYALKSGEDGVSLFAKEPLSLLAHGRRLLTSGLDYLVVDLSCGHPKQEAQLVTALWSGKGELPPHLAGNYNGLLA</sequence>
<accession>A0A2L1GR03</accession>
<evidence type="ECO:0000313" key="2">
    <source>
        <dbReference type="EMBL" id="AVD72109.1"/>
    </source>
</evidence>
<evidence type="ECO:0000256" key="1">
    <source>
        <dbReference type="SAM" id="MobiDB-lite"/>
    </source>
</evidence>
<keyword evidence="3" id="KW-1185">Reference proteome</keyword>
<dbReference type="PANTHER" id="PTHR30217:SF10">
    <property type="entry name" value="23S RRNA 5-HYDROXYCYTIDINE C2501 SYNTHASE"/>
    <property type="match status" value="1"/>
</dbReference>
<dbReference type="AlphaFoldDB" id="A0A2L1GR03"/>
<dbReference type="KEGG" id="deo:CAY53_11995"/>
<gene>
    <name evidence="2" type="ORF">CAY53_11995</name>
</gene>
<dbReference type="OrthoDB" id="9807498at2"/>
<protein>
    <recommendedName>
        <fullName evidence="4">Peptidase U32</fullName>
    </recommendedName>
</protein>
<reference evidence="2 3" key="1">
    <citation type="journal article" date="2018" name="MBio">
        <title>Insights into the evolution of host association through the isolation and characterization of a novel human periodontal pathobiont, Desulfobulbus oralis.</title>
        <authorList>
            <person name="Cross K.L."/>
            <person name="Chirania P."/>
            <person name="Xiong W."/>
            <person name="Beall C.J."/>
            <person name="Elkins J.G."/>
            <person name="Giannone R.J."/>
            <person name="Griffen A.L."/>
            <person name="Guss A.M."/>
            <person name="Hettich R.L."/>
            <person name="Joshi S.S."/>
            <person name="Mokrzan E.M."/>
            <person name="Martin R.K."/>
            <person name="Zhulin I.B."/>
            <person name="Leys E.J."/>
            <person name="Podar M."/>
        </authorList>
    </citation>
    <scope>NUCLEOTIDE SEQUENCE [LARGE SCALE GENOMIC DNA]</scope>
    <source>
        <strain evidence="2 3">ORNL</strain>
    </source>
</reference>
<proteinExistence type="predicted"/>
<dbReference type="InterPro" id="IPR001539">
    <property type="entry name" value="Peptidase_U32"/>
</dbReference>
<feature type="region of interest" description="Disordered" evidence="1">
    <location>
        <begin position="206"/>
        <end position="230"/>
    </location>
</feature>